<evidence type="ECO:0000313" key="1">
    <source>
        <dbReference type="EMBL" id="RKK64383.1"/>
    </source>
</evidence>
<dbReference type="VEuPathDB" id="FungiDB:FOIG_15434"/>
<protein>
    <submittedName>
        <fullName evidence="1">Uncharacterized protein</fullName>
    </submittedName>
</protein>
<sequence length="109" mass="12518">MKQDESPTIYNMARLCSELFERILESTDSGSPLFLPAEELRGRFHLWAAYLGVYAVPRASVDARLDDDKKTKNMLLELLAMVQRNLQWGECFPFLIPLATDRLLTVLQN</sequence>
<dbReference type="EMBL" id="MRCX01000531">
    <property type="protein sequence ID" value="RKK64383.1"/>
    <property type="molecule type" value="Genomic_DNA"/>
</dbReference>
<evidence type="ECO:0000313" key="2">
    <source>
        <dbReference type="Proteomes" id="UP000285084"/>
    </source>
</evidence>
<gene>
    <name evidence="1" type="ORF">BFJ69_g16749</name>
</gene>
<name>A0A420MA91_FUSOX</name>
<dbReference type="Proteomes" id="UP000285084">
    <property type="component" value="Unassembled WGS sequence"/>
</dbReference>
<organism evidence="1 2">
    <name type="scientific">Fusarium oxysporum</name>
    <name type="common">Fusarium vascular wilt</name>
    <dbReference type="NCBI Taxonomy" id="5507"/>
    <lineage>
        <taxon>Eukaryota</taxon>
        <taxon>Fungi</taxon>
        <taxon>Dikarya</taxon>
        <taxon>Ascomycota</taxon>
        <taxon>Pezizomycotina</taxon>
        <taxon>Sordariomycetes</taxon>
        <taxon>Hypocreomycetidae</taxon>
        <taxon>Hypocreales</taxon>
        <taxon>Nectriaceae</taxon>
        <taxon>Fusarium</taxon>
        <taxon>Fusarium oxysporum species complex</taxon>
    </lineage>
</organism>
<comment type="caution">
    <text evidence="1">The sequence shown here is derived from an EMBL/GenBank/DDBJ whole genome shotgun (WGS) entry which is preliminary data.</text>
</comment>
<accession>A0A420MA91</accession>
<proteinExistence type="predicted"/>
<reference evidence="1 2" key="1">
    <citation type="journal article" date="2018" name="Sci. Rep.">
        <title>Characterisation of pathogen-specific regions and novel effector candidates in Fusarium oxysporum f. sp. cepae.</title>
        <authorList>
            <person name="Armitage A.D."/>
            <person name="Taylor A."/>
            <person name="Sobczyk M.K."/>
            <person name="Baxter L."/>
            <person name="Greenfield B.P."/>
            <person name="Bates H.J."/>
            <person name="Wilson F."/>
            <person name="Jackson A.C."/>
            <person name="Ott S."/>
            <person name="Harrison R.J."/>
            <person name="Clarkson J.P."/>
        </authorList>
    </citation>
    <scope>NUCLEOTIDE SEQUENCE [LARGE SCALE GENOMIC DNA]</scope>
    <source>
        <strain evidence="1 2">Fo_A13</strain>
    </source>
</reference>
<dbReference type="AlphaFoldDB" id="A0A420MA91"/>